<keyword evidence="2" id="KW-0413">Isomerase</keyword>
<dbReference type="STRING" id="1470563.SAMN05444000_10770"/>
<dbReference type="InterPro" id="IPR050312">
    <property type="entry name" value="IolE/XylAMocC-like"/>
</dbReference>
<dbReference type="InterPro" id="IPR013022">
    <property type="entry name" value="Xyl_isomerase-like_TIM-brl"/>
</dbReference>
<proteinExistence type="predicted"/>
<dbReference type="EMBL" id="FQZQ01000007">
    <property type="protein sequence ID" value="SHJ32281.1"/>
    <property type="molecule type" value="Genomic_DNA"/>
</dbReference>
<evidence type="ECO:0000259" key="1">
    <source>
        <dbReference type="Pfam" id="PF01261"/>
    </source>
</evidence>
<dbReference type="RefSeq" id="WP_073251401.1">
    <property type="nucleotide sequence ID" value="NZ_FQZQ01000007.1"/>
</dbReference>
<gene>
    <name evidence="2" type="ORF">SAMN05444000_10770</name>
</gene>
<dbReference type="GO" id="GO:0016853">
    <property type="term" value="F:isomerase activity"/>
    <property type="evidence" value="ECO:0007669"/>
    <property type="project" value="UniProtKB-KW"/>
</dbReference>
<feature type="domain" description="Xylose isomerase-like TIM barrel" evidence="1">
    <location>
        <begin position="63"/>
        <end position="266"/>
    </location>
</feature>
<name>A0A1M6ICV7_9RHOB</name>
<reference evidence="3" key="1">
    <citation type="submission" date="2016-11" db="EMBL/GenBank/DDBJ databases">
        <authorList>
            <person name="Varghese N."/>
            <person name="Submissions S."/>
        </authorList>
    </citation>
    <scope>NUCLEOTIDE SEQUENCE [LARGE SCALE GENOMIC DNA]</scope>
    <source>
        <strain evidence="3">DSM 100564</strain>
    </source>
</reference>
<sequence length="271" mass="30119">MSDLPVVGAQLSVLDLDRHRDWLFEKNRDLELPEFCMADILRSPEPFIDMAKSKLDGWTGRLGIHGPFSGFELHTADRDIRAVVQTRMDQALSVCEALGAVQMVIHSPYDPWDRDNLDGGRKGREKRINDILATLKPALSRAEDLGVEMVMENIKDCDPADRMAVIDAADSPALRLSVDTGHAHWAHTIEGAPPADRFISLAGDKLAHVHLQDTDGYADRHWHLGAGNIPWHGVMQAIAATKASPHLIVEINDFDRVEESVKHLERLGLAQ</sequence>
<organism evidence="2 3">
    <name type="scientific">Shimia gijangensis</name>
    <dbReference type="NCBI Taxonomy" id="1470563"/>
    <lineage>
        <taxon>Bacteria</taxon>
        <taxon>Pseudomonadati</taxon>
        <taxon>Pseudomonadota</taxon>
        <taxon>Alphaproteobacteria</taxon>
        <taxon>Rhodobacterales</taxon>
        <taxon>Roseobacteraceae</taxon>
    </lineage>
</organism>
<dbReference type="Pfam" id="PF01261">
    <property type="entry name" value="AP_endonuc_2"/>
    <property type="match status" value="1"/>
</dbReference>
<dbReference type="PANTHER" id="PTHR12110">
    <property type="entry name" value="HYDROXYPYRUVATE ISOMERASE"/>
    <property type="match status" value="1"/>
</dbReference>
<dbReference type="AlphaFoldDB" id="A0A1M6ICV7"/>
<evidence type="ECO:0000313" key="3">
    <source>
        <dbReference type="Proteomes" id="UP000183982"/>
    </source>
</evidence>
<dbReference type="PANTHER" id="PTHR12110:SF53">
    <property type="entry name" value="BLR5974 PROTEIN"/>
    <property type="match status" value="1"/>
</dbReference>
<dbReference type="Gene3D" id="3.20.20.150">
    <property type="entry name" value="Divalent-metal-dependent TIM barrel enzymes"/>
    <property type="match status" value="1"/>
</dbReference>
<protein>
    <submittedName>
        <fullName evidence="2">Sugar phosphate isomerase/epimerase</fullName>
    </submittedName>
</protein>
<accession>A0A1M6ICV7</accession>
<evidence type="ECO:0000313" key="2">
    <source>
        <dbReference type="EMBL" id="SHJ32281.1"/>
    </source>
</evidence>
<dbReference type="SUPFAM" id="SSF51658">
    <property type="entry name" value="Xylose isomerase-like"/>
    <property type="match status" value="1"/>
</dbReference>
<dbReference type="InterPro" id="IPR036237">
    <property type="entry name" value="Xyl_isomerase-like_sf"/>
</dbReference>
<keyword evidence="3" id="KW-1185">Reference proteome</keyword>
<dbReference type="OrthoDB" id="7245925at2"/>
<dbReference type="Proteomes" id="UP000183982">
    <property type="component" value="Unassembled WGS sequence"/>
</dbReference>